<name>A0A317X101_9EURO</name>
<sequence length="490" mass="56190">MMAYISTGPREFVQYLLCGAHIGKMANELPWRDFYRALYQNRGVVALSGVGERKDFCYFQVPADRNTLSDAMTTDEYTTLLKLRCQPWNILILHDICWQHLVQHWDPDDIDLECLFNVLCKLPKFPDNESRFGEYAYPFETPTLEQLQQSQRELPSRRHIEEEEKLAPRRNSTDCFRRLPREIREMVGALLLTSDALSARLASRSMSEIFDSQMFWRSRFEVNAERGFLSHFLRQLQRNRTPFDWRLLYHNTCQIRCGTSFDLTIKVWENRRWVADALNCQAHGVVAATPPLMEFGGRALHNYHGTIWPGTHIETVMLPPDLVRVGIAVVMEHGSKATRVTGLEFICDHSPSASLGYKTPGARVMKEEEPGAREILHPISVDFLEVFLYPGVQILMEAASLQGYGIYRDSEGTRLLQLLRDGGDTEIVGLPNIEASNQEQYQFRMDKVVAVTAALDVHGINDLGIRGFGNHQARSQNLYFGRDIFDTIPI</sequence>
<organism evidence="1 2">
    <name type="scientific">Aspergillus sclerotioniger CBS 115572</name>
    <dbReference type="NCBI Taxonomy" id="1450535"/>
    <lineage>
        <taxon>Eukaryota</taxon>
        <taxon>Fungi</taxon>
        <taxon>Dikarya</taxon>
        <taxon>Ascomycota</taxon>
        <taxon>Pezizomycotina</taxon>
        <taxon>Eurotiomycetes</taxon>
        <taxon>Eurotiomycetidae</taxon>
        <taxon>Eurotiales</taxon>
        <taxon>Aspergillaceae</taxon>
        <taxon>Aspergillus</taxon>
        <taxon>Aspergillus subgen. Circumdati</taxon>
    </lineage>
</organism>
<accession>A0A317X101</accession>
<dbReference type="Proteomes" id="UP000246702">
    <property type="component" value="Unassembled WGS sequence"/>
</dbReference>
<dbReference type="EMBL" id="MSFK01000008">
    <property type="protein sequence ID" value="PWY91975.1"/>
    <property type="molecule type" value="Genomic_DNA"/>
</dbReference>
<dbReference type="RefSeq" id="XP_025469703.1">
    <property type="nucleotide sequence ID" value="XM_025617098.1"/>
</dbReference>
<dbReference type="GeneID" id="37119241"/>
<comment type="caution">
    <text evidence="1">The sequence shown here is derived from an EMBL/GenBank/DDBJ whole genome shotgun (WGS) entry which is preliminary data.</text>
</comment>
<protein>
    <recommendedName>
        <fullName evidence="3">F-box domain-containing protein</fullName>
    </recommendedName>
</protein>
<evidence type="ECO:0008006" key="3">
    <source>
        <dbReference type="Google" id="ProtNLM"/>
    </source>
</evidence>
<dbReference type="SUPFAM" id="SSF81383">
    <property type="entry name" value="F-box domain"/>
    <property type="match status" value="1"/>
</dbReference>
<evidence type="ECO:0000313" key="2">
    <source>
        <dbReference type="Proteomes" id="UP000246702"/>
    </source>
</evidence>
<evidence type="ECO:0000313" key="1">
    <source>
        <dbReference type="EMBL" id="PWY91975.1"/>
    </source>
</evidence>
<gene>
    <name evidence="1" type="ORF">BO94DRAFT_622735</name>
</gene>
<keyword evidence="2" id="KW-1185">Reference proteome</keyword>
<dbReference type="STRING" id="1450535.A0A317X101"/>
<reference evidence="1 2" key="1">
    <citation type="submission" date="2016-12" db="EMBL/GenBank/DDBJ databases">
        <title>The genomes of Aspergillus section Nigri reveals drivers in fungal speciation.</title>
        <authorList>
            <consortium name="DOE Joint Genome Institute"/>
            <person name="Vesth T.C."/>
            <person name="Nybo J."/>
            <person name="Theobald S."/>
            <person name="Brandl J."/>
            <person name="Frisvad J.C."/>
            <person name="Nielsen K.F."/>
            <person name="Lyhne E.K."/>
            <person name="Kogle M.E."/>
            <person name="Kuo A."/>
            <person name="Riley R."/>
            <person name="Clum A."/>
            <person name="Nolan M."/>
            <person name="Lipzen A."/>
            <person name="Salamov A."/>
            <person name="Henrissat B."/>
            <person name="Wiebenga A."/>
            <person name="De Vries R.P."/>
            <person name="Grigoriev I.V."/>
            <person name="Mortensen U.H."/>
            <person name="Andersen M.R."/>
            <person name="Baker S.E."/>
        </authorList>
    </citation>
    <scope>NUCLEOTIDE SEQUENCE [LARGE SCALE GENOMIC DNA]</scope>
    <source>
        <strain evidence="1 2">CBS 115572</strain>
    </source>
</reference>
<proteinExistence type="predicted"/>
<dbReference type="AlphaFoldDB" id="A0A317X101"/>
<dbReference type="OrthoDB" id="5273847at2759"/>
<dbReference type="InterPro" id="IPR036047">
    <property type="entry name" value="F-box-like_dom_sf"/>
</dbReference>